<evidence type="ECO:0000313" key="3">
    <source>
        <dbReference type="Proteomes" id="UP001159075"/>
    </source>
</evidence>
<evidence type="ECO:0000256" key="1">
    <source>
        <dbReference type="SAM" id="Phobius"/>
    </source>
</evidence>
<keyword evidence="3" id="KW-1185">Reference proteome</keyword>
<keyword evidence="1" id="KW-0812">Transmembrane</keyword>
<feature type="transmembrane region" description="Helical" evidence="1">
    <location>
        <begin position="309"/>
        <end position="330"/>
    </location>
</feature>
<evidence type="ECO:0000313" key="2">
    <source>
        <dbReference type="EMBL" id="MDI5833711.1"/>
    </source>
</evidence>
<reference evidence="2 3" key="1">
    <citation type="submission" date="2022-09" db="EMBL/GenBank/DDBJ databases">
        <title>The outer-membrane cytochrome OmcA is essential for infection of Shewanella oneidensis by a zebrafish-associated bacteriophage.</title>
        <authorList>
            <person name="Grenfell A.W."/>
            <person name="Intile P."/>
            <person name="Mcfarlane J."/>
            <person name="Leung D."/>
            <person name="Abdalla K."/>
            <person name="Wold M."/>
            <person name="Kees E."/>
            <person name="Gralnick J."/>
        </authorList>
    </citation>
    <scope>NUCLEOTIDE SEQUENCE [LARGE SCALE GENOMIC DNA]</scope>
    <source>
        <strain evidence="2 3">NF-5</strain>
    </source>
</reference>
<proteinExistence type="predicted"/>
<sequence length="334" mass="35357">MKILGKSLTQWAFTTKDQIALLEQWQSSDEYGLTTRQFCESLIENGTSATKHIGTAGLDAPARGEQFTDVLEGWLPPLVISAITVSALAGDRQKGLKAAIRQLQGGQNIVGKIAALLAIPFLITIGVGGLGVYVSSQVLAAVPEAMQAGFGQQVNDIAVLWGPVVAVLCVLVLVALAFALPRVTGQLREGLDNLPVFSLFKTATTASLMESAGNLLSCGMKLDDALASIESHAQPFMRSHISQMRQRSIGQENLGEIMDTGLLLPFERSALKVLGGYADNSVLLFKSAKAHQQVVERRLALMSAILPKVGLLVAIAVLATLVASSVMQLLDAAA</sequence>
<keyword evidence="1" id="KW-0472">Membrane</keyword>
<gene>
    <name evidence="2" type="ORF">ODY93_19180</name>
</gene>
<feature type="transmembrane region" description="Helical" evidence="1">
    <location>
        <begin position="160"/>
        <end position="180"/>
    </location>
</feature>
<dbReference type="Proteomes" id="UP001159075">
    <property type="component" value="Unassembled WGS sequence"/>
</dbReference>
<comment type="caution">
    <text evidence="2">The sequence shown here is derived from an EMBL/GenBank/DDBJ whole genome shotgun (WGS) entry which is preliminary data.</text>
</comment>
<organism evidence="2 3">
    <name type="scientific">Shewanella xiamenensis</name>
    <dbReference type="NCBI Taxonomy" id="332186"/>
    <lineage>
        <taxon>Bacteria</taxon>
        <taxon>Pseudomonadati</taxon>
        <taxon>Pseudomonadota</taxon>
        <taxon>Gammaproteobacteria</taxon>
        <taxon>Alteromonadales</taxon>
        <taxon>Shewanellaceae</taxon>
        <taxon>Shewanella</taxon>
    </lineage>
</organism>
<dbReference type="RefSeq" id="WP_282679983.1">
    <property type="nucleotide sequence ID" value="NZ_JAOTLW010000025.1"/>
</dbReference>
<protein>
    <recommendedName>
        <fullName evidence="4">Type II secretion system protein GspF domain-containing protein</fullName>
    </recommendedName>
</protein>
<feature type="transmembrane region" description="Helical" evidence="1">
    <location>
        <begin position="113"/>
        <end position="140"/>
    </location>
</feature>
<keyword evidence="1" id="KW-1133">Transmembrane helix</keyword>
<name>A0ABT6UJJ5_9GAMM</name>
<dbReference type="EMBL" id="JAOTLW010000025">
    <property type="protein sequence ID" value="MDI5833711.1"/>
    <property type="molecule type" value="Genomic_DNA"/>
</dbReference>
<accession>A0ABT6UJJ5</accession>
<evidence type="ECO:0008006" key="4">
    <source>
        <dbReference type="Google" id="ProtNLM"/>
    </source>
</evidence>